<evidence type="ECO:0000313" key="3">
    <source>
        <dbReference type="Proteomes" id="UP000183567"/>
    </source>
</evidence>
<name>A0A1J8PTK1_9AGAM</name>
<reference evidence="2 3" key="1">
    <citation type="submission" date="2016-03" db="EMBL/GenBank/DDBJ databases">
        <title>Comparative genomics of the ectomycorrhizal sister species Rhizopogon vinicolor and Rhizopogon vesiculosus (Basidiomycota: Boletales) reveals a divergence of the mating type B locus.</title>
        <authorList>
            <person name="Mujic A.B."/>
            <person name="Kuo A."/>
            <person name="Tritt A."/>
            <person name="Lipzen A."/>
            <person name="Chen C."/>
            <person name="Johnson J."/>
            <person name="Sharma A."/>
            <person name="Barry K."/>
            <person name="Grigoriev I.V."/>
            <person name="Spatafora J.W."/>
        </authorList>
    </citation>
    <scope>NUCLEOTIDE SEQUENCE [LARGE SCALE GENOMIC DNA]</scope>
    <source>
        <strain evidence="2 3">AM-OR11-056</strain>
    </source>
</reference>
<evidence type="ECO:0000313" key="2">
    <source>
        <dbReference type="EMBL" id="OJA12221.1"/>
    </source>
</evidence>
<protein>
    <submittedName>
        <fullName evidence="2">Uncharacterized protein</fullName>
    </submittedName>
</protein>
<gene>
    <name evidence="2" type="ORF">AZE42_13289</name>
</gene>
<dbReference type="EMBL" id="LVVM01004768">
    <property type="protein sequence ID" value="OJA12221.1"/>
    <property type="molecule type" value="Genomic_DNA"/>
</dbReference>
<organism evidence="2 3">
    <name type="scientific">Rhizopogon vesiculosus</name>
    <dbReference type="NCBI Taxonomy" id="180088"/>
    <lineage>
        <taxon>Eukaryota</taxon>
        <taxon>Fungi</taxon>
        <taxon>Dikarya</taxon>
        <taxon>Basidiomycota</taxon>
        <taxon>Agaricomycotina</taxon>
        <taxon>Agaricomycetes</taxon>
        <taxon>Agaricomycetidae</taxon>
        <taxon>Boletales</taxon>
        <taxon>Suillineae</taxon>
        <taxon>Rhizopogonaceae</taxon>
        <taxon>Rhizopogon</taxon>
    </lineage>
</organism>
<accession>A0A1J8PTK1</accession>
<sequence length="124" mass="13449">MSTATATSCKMGPPLFPLPPLRLNKHKISSRVTRAITSRSSLHLNPTPLPTPTQTPTPLQSSCLDFNHLVPTSYFRFSVRDPPVEEQITPPSFTPLGMPPSVNPTLQEMSSSEAIPAFALTTPP</sequence>
<comment type="caution">
    <text evidence="2">The sequence shown here is derived from an EMBL/GenBank/DDBJ whole genome shotgun (WGS) entry which is preliminary data.</text>
</comment>
<feature type="non-terminal residue" evidence="2">
    <location>
        <position position="124"/>
    </location>
</feature>
<feature type="region of interest" description="Disordered" evidence="1">
    <location>
        <begin position="85"/>
        <end position="109"/>
    </location>
</feature>
<keyword evidence="3" id="KW-1185">Reference proteome</keyword>
<dbReference type="Proteomes" id="UP000183567">
    <property type="component" value="Unassembled WGS sequence"/>
</dbReference>
<dbReference type="AlphaFoldDB" id="A0A1J8PTK1"/>
<proteinExistence type="predicted"/>
<feature type="region of interest" description="Disordered" evidence="1">
    <location>
        <begin position="37"/>
        <end position="58"/>
    </location>
</feature>
<evidence type="ECO:0000256" key="1">
    <source>
        <dbReference type="SAM" id="MobiDB-lite"/>
    </source>
</evidence>